<dbReference type="Proteomes" id="UP000196708">
    <property type="component" value="Chromosome 1"/>
</dbReference>
<dbReference type="AlphaFoldDB" id="A0A1Z2SEK9"/>
<name>A0A1Z2SEK9_VIBGA</name>
<evidence type="ECO:0000313" key="2">
    <source>
        <dbReference type="Proteomes" id="UP000196708"/>
    </source>
</evidence>
<gene>
    <name evidence="1" type="ORF">BSQ33_07830</name>
</gene>
<dbReference type="KEGG" id="vga:BSQ33_07830"/>
<organism evidence="1 2">
    <name type="scientific">Vibrio gazogenes</name>
    <dbReference type="NCBI Taxonomy" id="687"/>
    <lineage>
        <taxon>Bacteria</taxon>
        <taxon>Pseudomonadati</taxon>
        <taxon>Pseudomonadota</taxon>
        <taxon>Gammaproteobacteria</taxon>
        <taxon>Vibrionales</taxon>
        <taxon>Vibrionaceae</taxon>
        <taxon>Vibrio</taxon>
    </lineage>
</organism>
<sequence length="64" mass="7270">MCQSDNALMVMLLTLGGQHYFRSIHRIELLINKTIYLNNFNQKRLASEVVQVYVLLGKMAGATV</sequence>
<proteinExistence type="predicted"/>
<dbReference type="EMBL" id="CP018835">
    <property type="protein sequence ID" value="ASA55614.1"/>
    <property type="molecule type" value="Genomic_DNA"/>
</dbReference>
<reference evidence="1 2" key="1">
    <citation type="submission" date="2016-12" db="EMBL/GenBank/DDBJ databases">
        <authorList>
            <person name="Song W.-J."/>
            <person name="Kurnit D.M."/>
        </authorList>
    </citation>
    <scope>NUCLEOTIDE SEQUENCE [LARGE SCALE GENOMIC DNA]</scope>
    <source>
        <strain evidence="1 2">ATCC 43942</strain>
    </source>
</reference>
<evidence type="ECO:0000313" key="1">
    <source>
        <dbReference type="EMBL" id="ASA55614.1"/>
    </source>
</evidence>
<protein>
    <submittedName>
        <fullName evidence="1">Uncharacterized protein</fullName>
    </submittedName>
</protein>
<accession>A0A1Z2SEK9</accession>